<feature type="region of interest" description="Disordered" evidence="1">
    <location>
        <begin position="86"/>
        <end position="115"/>
    </location>
</feature>
<dbReference type="OrthoDB" id="1740269at2759"/>
<evidence type="ECO:0008006" key="4">
    <source>
        <dbReference type="Google" id="ProtNLM"/>
    </source>
</evidence>
<dbReference type="EMBL" id="CACVBM020000788">
    <property type="protein sequence ID" value="CAA7023554.1"/>
    <property type="molecule type" value="Genomic_DNA"/>
</dbReference>
<evidence type="ECO:0000313" key="2">
    <source>
        <dbReference type="EMBL" id="CAA7023554.1"/>
    </source>
</evidence>
<accession>A0A6D2I9K1</accession>
<name>A0A6D2I9K1_9BRAS</name>
<feature type="compositionally biased region" description="Polar residues" evidence="1">
    <location>
        <begin position="91"/>
        <end position="115"/>
    </location>
</feature>
<dbReference type="PANTHER" id="PTHR34222">
    <property type="entry name" value="GAG_PRE-INTEGRS DOMAIN-CONTAINING PROTEIN"/>
    <property type="match status" value="1"/>
</dbReference>
<comment type="caution">
    <text evidence="2">The sequence shown here is derived from an EMBL/GenBank/DDBJ whole genome shotgun (WGS) entry which is preliminary data.</text>
</comment>
<dbReference type="Proteomes" id="UP000467841">
    <property type="component" value="Unassembled WGS sequence"/>
</dbReference>
<keyword evidence="3" id="KW-1185">Reference proteome</keyword>
<evidence type="ECO:0000313" key="3">
    <source>
        <dbReference type="Proteomes" id="UP000467841"/>
    </source>
</evidence>
<protein>
    <recommendedName>
        <fullName evidence="4">Retrotransposon gag domain-containing protein</fullName>
    </recommendedName>
</protein>
<feature type="compositionally biased region" description="Polar residues" evidence="1">
    <location>
        <begin position="153"/>
        <end position="176"/>
    </location>
</feature>
<dbReference type="AlphaFoldDB" id="A0A6D2I9K1"/>
<evidence type="ECO:0000256" key="1">
    <source>
        <dbReference type="SAM" id="MobiDB-lite"/>
    </source>
</evidence>
<feature type="region of interest" description="Disordered" evidence="1">
    <location>
        <begin position="134"/>
        <end position="176"/>
    </location>
</feature>
<sequence>MDVSSFYTELMTLWEEYKNYIELPVCTCGLCECNAAALWESLQQRSRVMKFLMGLNEAFEPTRRHILMMKPIPSLEDVFNMVAQDERQKSIKPSTRQDNVVFQNSGPHDDTQSMSSENLADNAAFATQYNNSYRPRHKFHTTPGQQHSSQQSRGQNPVNSQAQSQTRPNPPSFQKTNTVANVMTAPLYLPAPATNAIN</sequence>
<organism evidence="2 3">
    <name type="scientific">Microthlaspi erraticum</name>
    <dbReference type="NCBI Taxonomy" id="1685480"/>
    <lineage>
        <taxon>Eukaryota</taxon>
        <taxon>Viridiplantae</taxon>
        <taxon>Streptophyta</taxon>
        <taxon>Embryophyta</taxon>
        <taxon>Tracheophyta</taxon>
        <taxon>Spermatophyta</taxon>
        <taxon>Magnoliopsida</taxon>
        <taxon>eudicotyledons</taxon>
        <taxon>Gunneridae</taxon>
        <taxon>Pentapetalae</taxon>
        <taxon>rosids</taxon>
        <taxon>malvids</taxon>
        <taxon>Brassicales</taxon>
        <taxon>Brassicaceae</taxon>
        <taxon>Coluteocarpeae</taxon>
        <taxon>Microthlaspi</taxon>
    </lineage>
</organism>
<reference evidence="2" key="1">
    <citation type="submission" date="2020-01" db="EMBL/GenBank/DDBJ databases">
        <authorList>
            <person name="Mishra B."/>
        </authorList>
    </citation>
    <scope>NUCLEOTIDE SEQUENCE [LARGE SCALE GENOMIC DNA]</scope>
</reference>
<dbReference type="PANTHER" id="PTHR34222:SF33">
    <property type="entry name" value="RETROTRANSPOSON GAG DOMAIN-CONTAINING PROTEIN"/>
    <property type="match status" value="1"/>
</dbReference>
<gene>
    <name evidence="2" type="ORF">MERR_LOCUS10789</name>
</gene>
<proteinExistence type="predicted"/>